<dbReference type="RefSeq" id="WP_003513948.1">
    <property type="nucleotide sequence ID" value="NZ_CP013828.1"/>
</dbReference>
<dbReference type="EMBL" id="PDBW01000001">
    <property type="protein sequence ID" value="PFH03902.1"/>
    <property type="molecule type" value="Genomic_DNA"/>
</dbReference>
<feature type="transmembrane region" description="Helical" evidence="1">
    <location>
        <begin position="249"/>
        <end position="279"/>
    </location>
</feature>
<evidence type="ECO:0000256" key="1">
    <source>
        <dbReference type="SAM" id="Phobius"/>
    </source>
</evidence>
<protein>
    <recommendedName>
        <fullName evidence="4">Glycerophosphoryl diester phosphodiesterase membrane domain-containing protein</fullName>
    </recommendedName>
</protein>
<proteinExistence type="predicted"/>
<keyword evidence="1" id="KW-0812">Transmembrane</keyword>
<feature type="transmembrane region" description="Helical" evidence="1">
    <location>
        <begin position="212"/>
        <end position="237"/>
    </location>
</feature>
<gene>
    <name evidence="2" type="ORF">M972_112721</name>
</gene>
<evidence type="ECO:0000313" key="3">
    <source>
        <dbReference type="Proteomes" id="UP000223596"/>
    </source>
</evidence>
<sequence>MSNITVNIKKLAKRRDIIIAFAAVTFFYCFIEYNLIFPVILGVTTIGGGNFLDSILHTIQLILGLLSNVKYILYGLAAVTVAALVCGFVLSGCFYKINNFLSNRKRIKTEFFKGVQKHFLRISVISFEVILFSILFTIFMLIVTVPAVAITRSFLGGKTELLALTVLFDLITLMVLFFGFMFFRIYMAFWYPAVFNFKDSYFSIGKYAADTYFWKIVVMFLKFDVAFILFEFVLIFLNSVLPVSGALAFLRIFLLMFVNWAVKTLFFIVVTISVFSVFLDFKKKVTE</sequence>
<dbReference type="Proteomes" id="UP000223596">
    <property type="component" value="Unassembled WGS sequence"/>
</dbReference>
<feature type="transmembrane region" description="Helical" evidence="1">
    <location>
        <begin position="161"/>
        <end position="191"/>
    </location>
</feature>
<reference evidence="2 3" key="1">
    <citation type="submission" date="2017-09" db="EMBL/GenBank/DDBJ databases">
        <title>Evaluation of Pacific Biosciences Sequencing Technology to Finishing C. thermocellum Genome Sequences.</title>
        <authorList>
            <person name="Brown S."/>
        </authorList>
    </citation>
    <scope>NUCLEOTIDE SEQUENCE [LARGE SCALE GENOMIC DNA]</scope>
    <source>
        <strain evidence="2 3">AD2</strain>
    </source>
</reference>
<organism evidence="2 3">
    <name type="scientific">Acetivibrio thermocellus AD2</name>
    <dbReference type="NCBI Taxonomy" id="1138384"/>
    <lineage>
        <taxon>Bacteria</taxon>
        <taxon>Bacillati</taxon>
        <taxon>Bacillota</taxon>
        <taxon>Clostridia</taxon>
        <taxon>Eubacteriales</taxon>
        <taxon>Oscillospiraceae</taxon>
        <taxon>Acetivibrio</taxon>
    </lineage>
</organism>
<name>A0AB36TJ10_ACETH</name>
<dbReference type="AlphaFoldDB" id="A0AB36TJ10"/>
<feature type="transmembrane region" description="Helical" evidence="1">
    <location>
        <begin position="71"/>
        <end position="97"/>
    </location>
</feature>
<feature type="transmembrane region" description="Helical" evidence="1">
    <location>
        <begin position="118"/>
        <end position="149"/>
    </location>
</feature>
<evidence type="ECO:0008006" key="4">
    <source>
        <dbReference type="Google" id="ProtNLM"/>
    </source>
</evidence>
<keyword evidence="1" id="KW-0472">Membrane</keyword>
<comment type="caution">
    <text evidence="2">The sequence shown here is derived from an EMBL/GenBank/DDBJ whole genome shotgun (WGS) entry which is preliminary data.</text>
</comment>
<accession>A0AB36TJ10</accession>
<keyword evidence="1" id="KW-1133">Transmembrane helix</keyword>
<feature type="transmembrane region" description="Helical" evidence="1">
    <location>
        <begin position="17"/>
        <end position="41"/>
    </location>
</feature>
<evidence type="ECO:0000313" key="2">
    <source>
        <dbReference type="EMBL" id="PFH03902.1"/>
    </source>
</evidence>